<name>A0A0C5V4I3_9GAMM</name>
<dbReference type="GO" id="GO:0005829">
    <property type="term" value="C:cytosol"/>
    <property type="evidence" value="ECO:0007669"/>
    <property type="project" value="TreeGrafter"/>
</dbReference>
<evidence type="ECO:0000256" key="2">
    <source>
        <dbReference type="ARBA" id="ARBA00022598"/>
    </source>
</evidence>
<sequence length="312" mass="35510">MTAWKPTAPLQNLVIRAQIINKIRNFFQDRQVLEVETPILSQFAATDPHLDSFRVNDHFLQTSPEFPMKRLVAAGSGAVFQICKVFRQDEAGKRHNPEFTMLEWYQPGYTDQQLWQEAIALISCITGEHSTQVISYRDAFISYLQVDPLTAELSALKQLCHQYAGAEADNFSRDDCLDLLISIVIEPGFNPNQFTVLHRFPASQAALAKKTTDPDGEKVSHRFEIFFKGMELANGYWELTNAKEQKDRFDDDNRRRVKMGKQPVPVDKLMLDALENGLPDCAGIAMGIDRLIMIACHSRNIKEVLSFSWENA</sequence>
<dbReference type="AlphaFoldDB" id="A0A0C5V4I3"/>
<evidence type="ECO:0000256" key="4">
    <source>
        <dbReference type="ARBA" id="ARBA00022840"/>
    </source>
</evidence>
<dbReference type="InterPro" id="IPR045864">
    <property type="entry name" value="aa-tRNA-synth_II/BPL/LPL"/>
</dbReference>
<evidence type="ECO:0000256" key="5">
    <source>
        <dbReference type="ARBA" id="ARBA00052794"/>
    </source>
</evidence>
<accession>A0A0C5V4I3</accession>
<dbReference type="InterPro" id="IPR006195">
    <property type="entry name" value="aa-tRNA-synth_II"/>
</dbReference>
<dbReference type="GO" id="GO:0004824">
    <property type="term" value="F:lysine-tRNA ligase activity"/>
    <property type="evidence" value="ECO:0007669"/>
    <property type="project" value="InterPro"/>
</dbReference>
<comment type="subunit">
    <text evidence="1">Homodimer.</text>
</comment>
<dbReference type="Gene3D" id="3.30.930.10">
    <property type="entry name" value="Bira Bifunctional Protein, Domain 2"/>
    <property type="match status" value="1"/>
</dbReference>
<dbReference type="InterPro" id="IPR004364">
    <property type="entry name" value="Aa-tRNA-synt_II"/>
</dbReference>
<dbReference type="PROSITE" id="PS50862">
    <property type="entry name" value="AA_TRNA_LIGASE_II"/>
    <property type="match status" value="1"/>
</dbReference>
<evidence type="ECO:0000313" key="7">
    <source>
        <dbReference type="EMBL" id="AJQ94390.1"/>
    </source>
</evidence>
<feature type="domain" description="Aminoacyl-transfer RNA synthetases class-II family profile" evidence="6">
    <location>
        <begin position="13"/>
        <end position="294"/>
    </location>
</feature>
<dbReference type="RefSeq" id="WP_044616923.1">
    <property type="nucleotide sequence ID" value="NZ_CP007142.1"/>
</dbReference>
<keyword evidence="8" id="KW-1185">Reference proteome</keyword>
<organism evidence="7 8">
    <name type="scientific">Gynuella sunshinyii YC6258</name>
    <dbReference type="NCBI Taxonomy" id="1445510"/>
    <lineage>
        <taxon>Bacteria</taxon>
        <taxon>Pseudomonadati</taxon>
        <taxon>Pseudomonadota</taxon>
        <taxon>Gammaproteobacteria</taxon>
        <taxon>Oceanospirillales</taxon>
        <taxon>Saccharospirillaceae</taxon>
        <taxon>Gynuella</taxon>
    </lineage>
</organism>
<dbReference type="NCBIfam" id="TIGR00462">
    <property type="entry name" value="genX"/>
    <property type="match status" value="1"/>
</dbReference>
<dbReference type="InterPro" id="IPR004525">
    <property type="entry name" value="EpmA"/>
</dbReference>
<keyword evidence="3" id="KW-0547">Nucleotide-binding</keyword>
<keyword evidence="7" id="KW-0030">Aminoacyl-tRNA synthetase</keyword>
<protein>
    <submittedName>
        <fullName evidence="7">Lysyl-tRNA synthetase-like protein</fullName>
    </submittedName>
</protein>
<evidence type="ECO:0000259" key="6">
    <source>
        <dbReference type="PROSITE" id="PS50862"/>
    </source>
</evidence>
<dbReference type="GO" id="GO:0005524">
    <property type="term" value="F:ATP binding"/>
    <property type="evidence" value="ECO:0007669"/>
    <property type="project" value="UniProtKB-KW"/>
</dbReference>
<dbReference type="Proteomes" id="UP000032266">
    <property type="component" value="Chromosome"/>
</dbReference>
<gene>
    <name evidence="7" type="ORF">YC6258_02352</name>
</gene>
<comment type="catalytic activity">
    <reaction evidence="5">
        <text>D-beta-lysine + L-lysyl-[protein] + ATP = N(6)-((3R)-3,6-diaminohexanoyl)-L-lysyl-[protein] + AMP + diphosphate + H(+)</text>
        <dbReference type="Rhea" id="RHEA:83435"/>
        <dbReference type="Rhea" id="RHEA-COMP:9752"/>
        <dbReference type="Rhea" id="RHEA-COMP:20131"/>
        <dbReference type="ChEBI" id="CHEBI:15378"/>
        <dbReference type="ChEBI" id="CHEBI:29969"/>
        <dbReference type="ChEBI" id="CHEBI:30616"/>
        <dbReference type="ChEBI" id="CHEBI:33019"/>
        <dbReference type="ChEBI" id="CHEBI:84138"/>
        <dbReference type="ChEBI" id="CHEBI:156053"/>
        <dbReference type="ChEBI" id="CHEBI:456215"/>
    </reaction>
    <physiologicalReaction direction="left-to-right" evidence="5">
        <dbReference type="Rhea" id="RHEA:83436"/>
    </physiologicalReaction>
</comment>
<evidence type="ECO:0000313" key="8">
    <source>
        <dbReference type="Proteomes" id="UP000032266"/>
    </source>
</evidence>
<dbReference type="FunFam" id="3.30.930.10:FF:000017">
    <property type="entry name" value="Elongation factor P--(R)-beta-lysine ligase"/>
    <property type="match status" value="1"/>
</dbReference>
<dbReference type="Pfam" id="PF00152">
    <property type="entry name" value="tRNA-synt_2"/>
    <property type="match status" value="1"/>
</dbReference>
<dbReference type="GO" id="GO:0000049">
    <property type="term" value="F:tRNA binding"/>
    <property type="evidence" value="ECO:0007669"/>
    <property type="project" value="TreeGrafter"/>
</dbReference>
<dbReference type="KEGG" id="gsn:YC6258_02352"/>
<dbReference type="PANTHER" id="PTHR42918">
    <property type="entry name" value="LYSYL-TRNA SYNTHETASE"/>
    <property type="match status" value="1"/>
</dbReference>
<dbReference type="STRING" id="1445510.YC6258_02352"/>
<dbReference type="HOGENOM" id="CLU_008255_1_1_6"/>
<dbReference type="EMBL" id="CP007142">
    <property type="protein sequence ID" value="AJQ94390.1"/>
    <property type="molecule type" value="Genomic_DNA"/>
</dbReference>
<dbReference type="NCBIfam" id="NF006828">
    <property type="entry name" value="PRK09350.1"/>
    <property type="match status" value="1"/>
</dbReference>
<dbReference type="PATRIC" id="fig|1445510.3.peg.2308"/>
<dbReference type="PANTHER" id="PTHR42918:SF6">
    <property type="entry name" value="ELONGATION FACTOR P--(R)-BETA-LYSINE LIGASE"/>
    <property type="match status" value="1"/>
</dbReference>
<dbReference type="GO" id="GO:0006430">
    <property type="term" value="P:lysyl-tRNA aminoacylation"/>
    <property type="evidence" value="ECO:0007669"/>
    <property type="project" value="InterPro"/>
</dbReference>
<reference evidence="7 8" key="1">
    <citation type="submission" date="2014-01" db="EMBL/GenBank/DDBJ databases">
        <title>Full genme sequencing of cellulolytic bacterium Gynuella sunshinyii YC6258T gen. nov., sp. nov.</title>
        <authorList>
            <person name="Khan H."/>
            <person name="Chung E.J."/>
            <person name="Chung Y.R."/>
        </authorList>
    </citation>
    <scope>NUCLEOTIDE SEQUENCE [LARGE SCALE GENOMIC DNA]</scope>
    <source>
        <strain evidence="7 8">YC6258</strain>
    </source>
</reference>
<proteinExistence type="predicted"/>
<keyword evidence="2" id="KW-0436">Ligase</keyword>
<evidence type="ECO:0000256" key="3">
    <source>
        <dbReference type="ARBA" id="ARBA00022741"/>
    </source>
</evidence>
<evidence type="ECO:0000256" key="1">
    <source>
        <dbReference type="ARBA" id="ARBA00011738"/>
    </source>
</evidence>
<keyword evidence="4" id="KW-0067">ATP-binding</keyword>
<dbReference type="SUPFAM" id="SSF55681">
    <property type="entry name" value="Class II aaRS and biotin synthetases"/>
    <property type="match status" value="1"/>
</dbReference>